<dbReference type="Pfam" id="PF02450">
    <property type="entry name" value="LCAT"/>
    <property type="match status" value="1"/>
</dbReference>
<dbReference type="STRING" id="1802056.A2954_03270"/>
<evidence type="ECO:0000256" key="1">
    <source>
        <dbReference type="SAM" id="SignalP"/>
    </source>
</evidence>
<proteinExistence type="predicted"/>
<comment type="caution">
    <text evidence="2">The sequence shown here is derived from an EMBL/GenBank/DDBJ whole genome shotgun (WGS) entry which is preliminary data.</text>
</comment>
<dbReference type="SUPFAM" id="SSF53474">
    <property type="entry name" value="alpha/beta-Hydrolases"/>
    <property type="match status" value="1"/>
</dbReference>
<dbReference type="SUPFAM" id="SSF75005">
    <property type="entry name" value="Arabinanase/levansucrase/invertase"/>
    <property type="match status" value="2"/>
</dbReference>
<reference evidence="2 3" key="1">
    <citation type="journal article" date="2016" name="Nat. Commun.">
        <title>Thousands of microbial genomes shed light on interconnected biogeochemical processes in an aquifer system.</title>
        <authorList>
            <person name="Anantharaman K."/>
            <person name="Brown C.T."/>
            <person name="Hug L.A."/>
            <person name="Sharon I."/>
            <person name="Castelle C.J."/>
            <person name="Probst A.J."/>
            <person name="Thomas B.C."/>
            <person name="Singh A."/>
            <person name="Wilkins M.J."/>
            <person name="Karaoz U."/>
            <person name="Brodie E.L."/>
            <person name="Williams K.H."/>
            <person name="Hubbard S.S."/>
            <person name="Banfield J.F."/>
        </authorList>
    </citation>
    <scope>NUCLEOTIDE SEQUENCE [LARGE SCALE GENOMIC DNA]</scope>
</reference>
<name>A0A1F7I869_9BACT</name>
<sequence>MIKKLIFFAFVLFTLFFPNQVNAFDPFIKSPSNPLPFNNTFLNWNESGMYQPSTLFENGIYKMWYASYNGSGFKIIYSTSADGISWTRQNLLDLYPGFDNHDPAILKTVNGYTLFFVASTGGGSQNFKIYKINSTDSINFDQNSRQLVLQPTGVLESNGVTSPYVVLENGNYYIFYQCWGNQGFRVCMATSPDGNQWTRCPNNPIITELSDGPSILKKDGKYFLFFQSSLGIRQAESTDVLACNMGWSNFQTVLPDPIVGPTILENQNILSLYYSGFTQSGLKIFLATSGVQSSPTPSLTSVPTLTPTPVPNKKKIIIIPGTFASWNRTAMLHNRQVSQSQWKLLKFVKEYDGLINTLENLQYAKDDDFYIFTYDWRKKLNDLADDLNQFIIANNLGNSQLNLVGHSLGGLVARIYGQKYGTDFIDKIVTIGSPHLGTANTYKVVEAGELEKNNSSLWLMQKLILQINRKNFSSDKDTVLLRMPIFKDLFPIYDFLVDTEDNLIFIQDMKIKNTNLLTYAYQFPNIFPQLSTIAGEKGNNTLSGHKVEARSTLDILLDNYPDGRPVDNRLDLGDNLIIKNSAQAGNDVVSLAADHGEIVYKKQSIHTILSKLEIPHNQDQIIEGKGTKISPSLIFALLSPATLQVNFNSDEFDEDEGLIFIEDAEPGNYELNVKGNYPGGRYTVLVGQISNTKDKWFEINGEINNLLPFLQTDTFTITFDPSDLLDFAANQNSIPSLFDLLVQRLIFIESNYHPDLQKVIEKTKLAKKEYIKNNYNSSLNQILEIQNEIFKARRNIPIEAANMLFDTLIQVENLYEKVAEEGNIESKPADLSKKLNYLKKEYTKLEIFLLNQKNKNIDVQEEATSLSRMNDKLQKAEEELTKNNLPLTDILLLSAERLGKEIK</sequence>
<accession>A0A1F7I869</accession>
<dbReference type="InterPro" id="IPR003386">
    <property type="entry name" value="LACT/PDAT_acylTrfase"/>
</dbReference>
<evidence type="ECO:0000313" key="3">
    <source>
        <dbReference type="Proteomes" id="UP000177698"/>
    </source>
</evidence>
<dbReference type="PANTHER" id="PTHR11440">
    <property type="entry name" value="LECITHIN-CHOLESTEROL ACYLTRANSFERASE-RELATED"/>
    <property type="match status" value="1"/>
</dbReference>
<dbReference type="EMBL" id="MGAG01000041">
    <property type="protein sequence ID" value="OGK39472.1"/>
    <property type="molecule type" value="Genomic_DNA"/>
</dbReference>
<feature type="chain" id="PRO_5009529320" description="PGAP1 family protein" evidence="1">
    <location>
        <begin position="24"/>
        <end position="903"/>
    </location>
</feature>
<protein>
    <recommendedName>
        <fullName evidence="4">PGAP1 family protein</fullName>
    </recommendedName>
</protein>
<feature type="signal peptide" evidence="1">
    <location>
        <begin position="1"/>
        <end position="23"/>
    </location>
</feature>
<dbReference type="Gene3D" id="2.115.10.20">
    <property type="entry name" value="Glycosyl hydrolase domain, family 43"/>
    <property type="match status" value="2"/>
</dbReference>
<dbReference type="GO" id="GO:0006629">
    <property type="term" value="P:lipid metabolic process"/>
    <property type="evidence" value="ECO:0007669"/>
    <property type="project" value="InterPro"/>
</dbReference>
<dbReference type="Proteomes" id="UP000177698">
    <property type="component" value="Unassembled WGS sequence"/>
</dbReference>
<dbReference type="AlphaFoldDB" id="A0A1F7I869"/>
<organism evidence="2 3">
    <name type="scientific">Candidatus Roizmanbacteria bacterium RIFCSPLOWO2_01_FULL_37_12</name>
    <dbReference type="NCBI Taxonomy" id="1802056"/>
    <lineage>
        <taxon>Bacteria</taxon>
        <taxon>Candidatus Roizmaniibacteriota</taxon>
    </lineage>
</organism>
<dbReference type="InterPro" id="IPR023296">
    <property type="entry name" value="Glyco_hydro_beta-prop_sf"/>
</dbReference>
<gene>
    <name evidence="2" type="ORF">A2954_03270</name>
</gene>
<keyword evidence="1" id="KW-0732">Signal</keyword>
<evidence type="ECO:0000313" key="2">
    <source>
        <dbReference type="EMBL" id="OGK39472.1"/>
    </source>
</evidence>
<evidence type="ECO:0008006" key="4">
    <source>
        <dbReference type="Google" id="ProtNLM"/>
    </source>
</evidence>
<dbReference type="Gene3D" id="3.40.50.1820">
    <property type="entry name" value="alpha/beta hydrolase"/>
    <property type="match status" value="1"/>
</dbReference>
<dbReference type="InterPro" id="IPR029058">
    <property type="entry name" value="AB_hydrolase_fold"/>
</dbReference>
<dbReference type="GO" id="GO:0008374">
    <property type="term" value="F:O-acyltransferase activity"/>
    <property type="evidence" value="ECO:0007669"/>
    <property type="project" value="InterPro"/>
</dbReference>